<evidence type="ECO:0000313" key="3">
    <source>
        <dbReference type="Proteomes" id="UP000271098"/>
    </source>
</evidence>
<reference evidence="4" key="1">
    <citation type="submission" date="2016-06" db="UniProtKB">
        <authorList>
            <consortium name="WormBaseParasite"/>
        </authorList>
    </citation>
    <scope>IDENTIFICATION</scope>
</reference>
<reference evidence="2 3" key="2">
    <citation type="submission" date="2018-11" db="EMBL/GenBank/DDBJ databases">
        <authorList>
            <consortium name="Pathogen Informatics"/>
        </authorList>
    </citation>
    <scope>NUCLEOTIDE SEQUENCE [LARGE SCALE GENOMIC DNA]</scope>
</reference>
<dbReference type="AlphaFoldDB" id="A0A183EYM1"/>
<keyword evidence="3" id="KW-1185">Reference proteome</keyword>
<evidence type="ECO:0000256" key="1">
    <source>
        <dbReference type="ARBA" id="ARBA00006056"/>
    </source>
</evidence>
<name>A0A183EYM1_9BILA</name>
<dbReference type="InterPro" id="IPR003767">
    <property type="entry name" value="Malate/L-lactate_DH-like"/>
</dbReference>
<sequence length="79" mass="8616">MAVPRGTPLFLSCTKHDEAFAPNFHDRLQQFIDTMHGLEPAGKEGVLVAGDPEKEHVALVEKCGGIPYHPNQITHAVSI</sequence>
<gene>
    <name evidence="2" type="ORF">GPUH_LOCUS26063</name>
</gene>
<dbReference type="PANTHER" id="PTHR11091">
    <property type="entry name" value="OXIDOREDUCTASE-RELATED"/>
    <property type="match status" value="1"/>
</dbReference>
<dbReference type="PANTHER" id="PTHR11091:SF0">
    <property type="entry name" value="MALATE DEHYDROGENASE"/>
    <property type="match status" value="1"/>
</dbReference>
<proteinExistence type="inferred from homology"/>
<organism evidence="4">
    <name type="scientific">Gongylonema pulchrum</name>
    <dbReference type="NCBI Taxonomy" id="637853"/>
    <lineage>
        <taxon>Eukaryota</taxon>
        <taxon>Metazoa</taxon>
        <taxon>Ecdysozoa</taxon>
        <taxon>Nematoda</taxon>
        <taxon>Chromadorea</taxon>
        <taxon>Rhabditida</taxon>
        <taxon>Spirurina</taxon>
        <taxon>Spiruromorpha</taxon>
        <taxon>Spiruroidea</taxon>
        <taxon>Gongylonematidae</taxon>
        <taxon>Gongylonema</taxon>
    </lineage>
</organism>
<protein>
    <submittedName>
        <fullName evidence="4">Glucosamine-6-phosphate deaminase</fullName>
    </submittedName>
</protein>
<dbReference type="WBParaSite" id="GPUH_0002609201-mRNA-1">
    <property type="protein sequence ID" value="GPUH_0002609201-mRNA-1"/>
    <property type="gene ID" value="GPUH_0002609201"/>
</dbReference>
<dbReference type="OrthoDB" id="7881616at2759"/>
<comment type="similarity">
    <text evidence="1">Belongs to the LDH2/MDH2 oxidoreductase family.</text>
</comment>
<evidence type="ECO:0000313" key="4">
    <source>
        <dbReference type="WBParaSite" id="GPUH_0002609201-mRNA-1"/>
    </source>
</evidence>
<dbReference type="Proteomes" id="UP000271098">
    <property type="component" value="Unassembled WGS sequence"/>
</dbReference>
<dbReference type="SUPFAM" id="SSF89733">
    <property type="entry name" value="L-sulfolactate dehydrogenase-like"/>
    <property type="match status" value="1"/>
</dbReference>
<dbReference type="GO" id="GO:0016491">
    <property type="term" value="F:oxidoreductase activity"/>
    <property type="evidence" value="ECO:0007669"/>
    <property type="project" value="InterPro"/>
</dbReference>
<dbReference type="InterPro" id="IPR036111">
    <property type="entry name" value="Mal/L-sulfo/L-lacto_DH-like_sf"/>
</dbReference>
<accession>A0A183EYM1</accession>
<dbReference type="EMBL" id="UYRT01108381">
    <property type="protein sequence ID" value="VDN45049.1"/>
    <property type="molecule type" value="Genomic_DNA"/>
</dbReference>
<evidence type="ECO:0000313" key="2">
    <source>
        <dbReference type="EMBL" id="VDN45049.1"/>
    </source>
</evidence>